<sequence>MPYVDLPNGHDDFASLWYTTNSATGTVGGFDPSKATVLLLHPQFLDSSWLSAQFEDPRLSRNYNLIAFDARHSGQTTSRLNGKQDSWTDAADVAFALEVLCLPAVHVWACELFATSSALRFAALFPEKCLSLTLLTAPCDPDDSRYNLNEILQSWCYAQELETIEHAFMNVVMTLCGQDVNVDLEDDLIAHLEVHYPPFRRIIVSHLGCLIASAERPSQDLLNTITQPVLLIHGDSNEVFPPDGAFIMQEQLVNAKDGARLYFVRGGQGCLGVVPESASIANRVFASFLARQPPARSDPQPPLPTRMEDALQRLADIVNDPEIASRDASSPMAFTCVSPAVVRRRTQIYAQAAAGHRGAFSPLDNHGRPKRKYSERVQEEWFEIDRNWMSHSAQSEEARTRKRVATLDERLETLSQKLSRELTIIGTGWHIPRVPPQAIQRMALSNGFTSRLSSTANLAARAIQRLPI</sequence>
<evidence type="ECO:0000313" key="3">
    <source>
        <dbReference type="Proteomes" id="UP000759537"/>
    </source>
</evidence>
<keyword evidence="3" id="KW-1185">Reference proteome</keyword>
<proteinExistence type="predicted"/>
<dbReference type="EMBL" id="WHVB01000003">
    <property type="protein sequence ID" value="KAF8485321.1"/>
    <property type="molecule type" value="Genomic_DNA"/>
</dbReference>
<dbReference type="SUPFAM" id="SSF53474">
    <property type="entry name" value="alpha/beta-Hydrolases"/>
    <property type="match status" value="1"/>
</dbReference>
<dbReference type="Pfam" id="PF00561">
    <property type="entry name" value="Abhydrolase_1"/>
    <property type="match status" value="1"/>
</dbReference>
<dbReference type="Gene3D" id="3.40.50.1820">
    <property type="entry name" value="alpha/beta hydrolase"/>
    <property type="match status" value="1"/>
</dbReference>
<dbReference type="AlphaFoldDB" id="A0A9P5N3W8"/>
<name>A0A9P5N3W8_9AGAM</name>
<feature type="domain" description="AB hydrolase-1" evidence="1">
    <location>
        <begin position="37"/>
        <end position="245"/>
    </location>
</feature>
<comment type="caution">
    <text evidence="2">The sequence shown here is derived from an EMBL/GenBank/DDBJ whole genome shotgun (WGS) entry which is preliminary data.</text>
</comment>
<dbReference type="OrthoDB" id="19657at2759"/>
<dbReference type="InterPro" id="IPR050471">
    <property type="entry name" value="AB_hydrolase"/>
</dbReference>
<reference evidence="2" key="2">
    <citation type="journal article" date="2020" name="Nat. Commun.">
        <title>Large-scale genome sequencing of mycorrhizal fungi provides insights into the early evolution of symbiotic traits.</title>
        <authorList>
            <person name="Miyauchi S."/>
            <person name="Kiss E."/>
            <person name="Kuo A."/>
            <person name="Drula E."/>
            <person name="Kohler A."/>
            <person name="Sanchez-Garcia M."/>
            <person name="Morin E."/>
            <person name="Andreopoulos B."/>
            <person name="Barry K.W."/>
            <person name="Bonito G."/>
            <person name="Buee M."/>
            <person name="Carver A."/>
            <person name="Chen C."/>
            <person name="Cichocki N."/>
            <person name="Clum A."/>
            <person name="Culley D."/>
            <person name="Crous P.W."/>
            <person name="Fauchery L."/>
            <person name="Girlanda M."/>
            <person name="Hayes R.D."/>
            <person name="Keri Z."/>
            <person name="LaButti K."/>
            <person name="Lipzen A."/>
            <person name="Lombard V."/>
            <person name="Magnuson J."/>
            <person name="Maillard F."/>
            <person name="Murat C."/>
            <person name="Nolan M."/>
            <person name="Ohm R.A."/>
            <person name="Pangilinan J."/>
            <person name="Pereira M.F."/>
            <person name="Perotto S."/>
            <person name="Peter M."/>
            <person name="Pfister S."/>
            <person name="Riley R."/>
            <person name="Sitrit Y."/>
            <person name="Stielow J.B."/>
            <person name="Szollosi G."/>
            <person name="Zifcakova L."/>
            <person name="Stursova M."/>
            <person name="Spatafora J.W."/>
            <person name="Tedersoo L."/>
            <person name="Vaario L.M."/>
            <person name="Yamada A."/>
            <person name="Yan M."/>
            <person name="Wang P."/>
            <person name="Xu J."/>
            <person name="Bruns T."/>
            <person name="Baldrian P."/>
            <person name="Vilgalys R."/>
            <person name="Dunand C."/>
            <person name="Henrissat B."/>
            <person name="Grigoriev I.V."/>
            <person name="Hibbett D."/>
            <person name="Nagy L.G."/>
            <person name="Martin F.M."/>
        </authorList>
    </citation>
    <scope>NUCLEOTIDE SEQUENCE</scope>
    <source>
        <strain evidence="2">Prilba</strain>
    </source>
</reference>
<accession>A0A9P5N3W8</accession>
<reference evidence="2" key="1">
    <citation type="submission" date="2019-10" db="EMBL/GenBank/DDBJ databases">
        <authorList>
            <consortium name="DOE Joint Genome Institute"/>
            <person name="Kuo A."/>
            <person name="Miyauchi S."/>
            <person name="Kiss E."/>
            <person name="Drula E."/>
            <person name="Kohler A."/>
            <person name="Sanchez-Garcia M."/>
            <person name="Andreopoulos B."/>
            <person name="Barry K.W."/>
            <person name="Bonito G."/>
            <person name="Buee M."/>
            <person name="Carver A."/>
            <person name="Chen C."/>
            <person name="Cichocki N."/>
            <person name="Clum A."/>
            <person name="Culley D."/>
            <person name="Crous P.W."/>
            <person name="Fauchery L."/>
            <person name="Girlanda M."/>
            <person name="Hayes R."/>
            <person name="Keri Z."/>
            <person name="LaButti K."/>
            <person name="Lipzen A."/>
            <person name="Lombard V."/>
            <person name="Magnuson J."/>
            <person name="Maillard F."/>
            <person name="Morin E."/>
            <person name="Murat C."/>
            <person name="Nolan M."/>
            <person name="Ohm R."/>
            <person name="Pangilinan J."/>
            <person name="Pereira M."/>
            <person name="Perotto S."/>
            <person name="Peter M."/>
            <person name="Riley R."/>
            <person name="Sitrit Y."/>
            <person name="Stielow B."/>
            <person name="Szollosi G."/>
            <person name="Zifcakova L."/>
            <person name="Stursova M."/>
            <person name="Spatafora J.W."/>
            <person name="Tedersoo L."/>
            <person name="Vaario L.-M."/>
            <person name="Yamada A."/>
            <person name="Yan M."/>
            <person name="Wang P."/>
            <person name="Xu J."/>
            <person name="Bruns T."/>
            <person name="Baldrian P."/>
            <person name="Vilgalys R."/>
            <person name="Henrissat B."/>
            <person name="Grigoriev I.V."/>
            <person name="Hibbett D."/>
            <person name="Nagy L.G."/>
            <person name="Martin F.M."/>
        </authorList>
    </citation>
    <scope>NUCLEOTIDE SEQUENCE</scope>
    <source>
        <strain evidence="2">Prilba</strain>
    </source>
</reference>
<evidence type="ECO:0000313" key="2">
    <source>
        <dbReference type="EMBL" id="KAF8485321.1"/>
    </source>
</evidence>
<evidence type="ECO:0000259" key="1">
    <source>
        <dbReference type="Pfam" id="PF00561"/>
    </source>
</evidence>
<dbReference type="InterPro" id="IPR000073">
    <property type="entry name" value="AB_hydrolase_1"/>
</dbReference>
<dbReference type="PANTHER" id="PTHR43433">
    <property type="entry name" value="HYDROLASE, ALPHA/BETA FOLD FAMILY PROTEIN"/>
    <property type="match status" value="1"/>
</dbReference>
<dbReference type="Proteomes" id="UP000759537">
    <property type="component" value="Unassembled WGS sequence"/>
</dbReference>
<protein>
    <submittedName>
        <fullName evidence="2">Alpha/beta-hydrolase</fullName>
    </submittedName>
</protein>
<organism evidence="2 3">
    <name type="scientific">Russula ochroleuca</name>
    <dbReference type="NCBI Taxonomy" id="152965"/>
    <lineage>
        <taxon>Eukaryota</taxon>
        <taxon>Fungi</taxon>
        <taxon>Dikarya</taxon>
        <taxon>Basidiomycota</taxon>
        <taxon>Agaricomycotina</taxon>
        <taxon>Agaricomycetes</taxon>
        <taxon>Russulales</taxon>
        <taxon>Russulaceae</taxon>
        <taxon>Russula</taxon>
    </lineage>
</organism>
<gene>
    <name evidence="2" type="ORF">DFH94DRAFT_271968</name>
</gene>
<dbReference type="PANTHER" id="PTHR43433:SF10">
    <property type="entry name" value="AB HYDROLASE-1 DOMAIN-CONTAINING PROTEIN"/>
    <property type="match status" value="1"/>
</dbReference>
<dbReference type="InterPro" id="IPR029058">
    <property type="entry name" value="AB_hydrolase_fold"/>
</dbReference>